<protein>
    <submittedName>
        <fullName evidence="1">Uncharacterized protein</fullName>
    </submittedName>
</protein>
<dbReference type="Proteomes" id="UP001597459">
    <property type="component" value="Unassembled WGS sequence"/>
</dbReference>
<keyword evidence="2" id="KW-1185">Reference proteome</keyword>
<proteinExistence type="predicted"/>
<accession>A0ABW5N8S5</accession>
<organism evidence="1 2">
    <name type="scientific">Aquimarina hainanensis</name>
    <dbReference type="NCBI Taxonomy" id="1578017"/>
    <lineage>
        <taxon>Bacteria</taxon>
        <taxon>Pseudomonadati</taxon>
        <taxon>Bacteroidota</taxon>
        <taxon>Flavobacteriia</taxon>
        <taxon>Flavobacteriales</taxon>
        <taxon>Flavobacteriaceae</taxon>
        <taxon>Aquimarina</taxon>
    </lineage>
</organism>
<dbReference type="EMBL" id="JBHULX010000027">
    <property type="protein sequence ID" value="MFD2591865.1"/>
    <property type="molecule type" value="Genomic_DNA"/>
</dbReference>
<sequence>MKLQALRIPSGWKINWNLFYEQDINEDNYMDEFSSSTLLSISNTQLNRCLELIWYPKGDLKGNYILEVFNLCEKYNPKKKIVEKVPETLAPQLTFESKNREEIVNKIETLVMELKPYK</sequence>
<name>A0ABW5N8S5_9FLAO</name>
<evidence type="ECO:0000313" key="1">
    <source>
        <dbReference type="EMBL" id="MFD2591865.1"/>
    </source>
</evidence>
<dbReference type="RefSeq" id="WP_378258500.1">
    <property type="nucleotide sequence ID" value="NZ_JBHSJV010000001.1"/>
</dbReference>
<gene>
    <name evidence="1" type="ORF">ACFSTE_13595</name>
</gene>
<reference evidence="2" key="1">
    <citation type="journal article" date="2019" name="Int. J. Syst. Evol. Microbiol.">
        <title>The Global Catalogue of Microorganisms (GCM) 10K type strain sequencing project: providing services to taxonomists for standard genome sequencing and annotation.</title>
        <authorList>
            <consortium name="The Broad Institute Genomics Platform"/>
            <consortium name="The Broad Institute Genome Sequencing Center for Infectious Disease"/>
            <person name="Wu L."/>
            <person name="Ma J."/>
        </authorList>
    </citation>
    <scope>NUCLEOTIDE SEQUENCE [LARGE SCALE GENOMIC DNA]</scope>
    <source>
        <strain evidence="2">KCTC 42423</strain>
    </source>
</reference>
<comment type="caution">
    <text evidence="1">The sequence shown here is derived from an EMBL/GenBank/DDBJ whole genome shotgun (WGS) entry which is preliminary data.</text>
</comment>
<evidence type="ECO:0000313" key="2">
    <source>
        <dbReference type="Proteomes" id="UP001597459"/>
    </source>
</evidence>